<dbReference type="OrthoDB" id="3603919at2"/>
<keyword evidence="2" id="KW-1185">Reference proteome</keyword>
<accession>A0A4V3CXJ8</accession>
<sequence length="299" mass="33337">MTALSCYTTNLVEYLLRENPGARWRLAEAIRLGVRPDPPGEGLVFSQHTRIDRDASGRELAYRGAASWAAARTALADELARHGRVLAVTDTAHLPWSPYPADAHGPHWILLLGRDRDRWHVVDRFAALTMHGRQRPHEGWLTDDELRLAMSPVPAPLSARDAYALGERVELPPLTHYRWLAKVPATTQPVVHWSTTPVPTLRLVAERLVADEQALAEHVDDLWAAGVHQQFRLGLFVERGLVAPEQARPVVAAWTRLQRPLRFAVESARRGKPRPDLVATAFDRLVAATEATLPALSEV</sequence>
<evidence type="ECO:0000313" key="2">
    <source>
        <dbReference type="Proteomes" id="UP000295444"/>
    </source>
</evidence>
<proteinExistence type="predicted"/>
<comment type="caution">
    <text evidence="1">The sequence shown here is derived from an EMBL/GenBank/DDBJ whole genome shotgun (WGS) entry which is preliminary data.</text>
</comment>
<dbReference type="EMBL" id="SNXZ01000010">
    <property type="protein sequence ID" value="TDP90598.1"/>
    <property type="molecule type" value="Genomic_DNA"/>
</dbReference>
<dbReference type="AlphaFoldDB" id="A0A4V3CXJ8"/>
<dbReference type="Proteomes" id="UP000295444">
    <property type="component" value="Unassembled WGS sequence"/>
</dbReference>
<organism evidence="1 2">
    <name type="scientific">Labedaea rhizosphaerae</name>
    <dbReference type="NCBI Taxonomy" id="598644"/>
    <lineage>
        <taxon>Bacteria</taxon>
        <taxon>Bacillati</taxon>
        <taxon>Actinomycetota</taxon>
        <taxon>Actinomycetes</taxon>
        <taxon>Pseudonocardiales</taxon>
        <taxon>Pseudonocardiaceae</taxon>
        <taxon>Labedaea</taxon>
    </lineage>
</organism>
<evidence type="ECO:0008006" key="3">
    <source>
        <dbReference type="Google" id="ProtNLM"/>
    </source>
</evidence>
<name>A0A4V3CXJ8_LABRH</name>
<evidence type="ECO:0000313" key="1">
    <source>
        <dbReference type="EMBL" id="TDP90598.1"/>
    </source>
</evidence>
<protein>
    <recommendedName>
        <fullName evidence="3">Butirosin biosynthesis protein H-like</fullName>
    </recommendedName>
</protein>
<reference evidence="1 2" key="1">
    <citation type="submission" date="2019-03" db="EMBL/GenBank/DDBJ databases">
        <title>Genomic Encyclopedia of Type Strains, Phase IV (KMG-IV): sequencing the most valuable type-strain genomes for metagenomic binning, comparative biology and taxonomic classification.</title>
        <authorList>
            <person name="Goeker M."/>
        </authorList>
    </citation>
    <scope>NUCLEOTIDE SEQUENCE [LARGE SCALE GENOMIC DNA]</scope>
    <source>
        <strain evidence="1 2">DSM 45361</strain>
    </source>
</reference>
<gene>
    <name evidence="1" type="ORF">EV186_110139</name>
</gene>
<dbReference type="RefSeq" id="WP_133854112.1">
    <property type="nucleotide sequence ID" value="NZ_SNXZ01000010.1"/>
</dbReference>